<name>B6QNX4_TALMQ</name>
<dbReference type="PANTHER" id="PTHR11091">
    <property type="entry name" value="OXIDOREDUCTASE-RELATED"/>
    <property type="match status" value="1"/>
</dbReference>
<evidence type="ECO:0000313" key="5">
    <source>
        <dbReference type="Proteomes" id="UP000001294"/>
    </source>
</evidence>
<comment type="similarity">
    <text evidence="1">Belongs to the LDH2/MDH2 oxidoreductase family.</text>
</comment>
<dbReference type="PhylomeDB" id="B6QNX4"/>
<dbReference type="Pfam" id="PF02615">
    <property type="entry name" value="Ldh_2"/>
    <property type="match status" value="1"/>
</dbReference>
<dbReference type="InterPro" id="IPR036111">
    <property type="entry name" value="Mal/L-sulfo/L-lacto_DH-like_sf"/>
</dbReference>
<evidence type="ECO:0000256" key="1">
    <source>
        <dbReference type="ARBA" id="ARBA00006056"/>
    </source>
</evidence>
<keyword evidence="2" id="KW-0560">Oxidoreductase</keyword>
<keyword evidence="3" id="KW-0732">Signal</keyword>
<dbReference type="VEuPathDB" id="FungiDB:PMAA_047100"/>
<dbReference type="GO" id="GO:0016491">
    <property type="term" value="F:oxidoreductase activity"/>
    <property type="evidence" value="ECO:0007669"/>
    <property type="project" value="UniProtKB-KW"/>
</dbReference>
<proteinExistence type="inferred from homology"/>
<reference evidence="5" key="1">
    <citation type="journal article" date="2015" name="Genome Announc.">
        <title>Genome sequence of the AIDS-associated pathogen Penicillium marneffei (ATCC18224) and its near taxonomic relative Talaromyces stipitatus (ATCC10500).</title>
        <authorList>
            <person name="Nierman W.C."/>
            <person name="Fedorova-Abrams N.D."/>
            <person name="Andrianopoulos A."/>
        </authorList>
    </citation>
    <scope>NUCLEOTIDE SEQUENCE [LARGE SCALE GENOMIC DNA]</scope>
    <source>
        <strain evidence="5">ATCC 18224 / CBS 334.59 / QM 7333</strain>
    </source>
</reference>
<feature type="signal peptide" evidence="3">
    <location>
        <begin position="1"/>
        <end position="29"/>
    </location>
</feature>
<dbReference type="AlphaFoldDB" id="B6QNX4"/>
<dbReference type="HOGENOM" id="CLU_2016747_0_0_1"/>
<dbReference type="Proteomes" id="UP000001294">
    <property type="component" value="Unassembled WGS sequence"/>
</dbReference>
<evidence type="ECO:0000256" key="2">
    <source>
        <dbReference type="ARBA" id="ARBA00023002"/>
    </source>
</evidence>
<protein>
    <recommendedName>
        <fullName evidence="6">Malate/L-lactate dehydrogenase</fullName>
    </recommendedName>
</protein>
<evidence type="ECO:0000256" key="3">
    <source>
        <dbReference type="SAM" id="SignalP"/>
    </source>
</evidence>
<evidence type="ECO:0000313" key="4">
    <source>
        <dbReference type="EMBL" id="EEA20896.1"/>
    </source>
</evidence>
<dbReference type="InterPro" id="IPR003767">
    <property type="entry name" value="Malate/L-lactate_DH-like"/>
</dbReference>
<dbReference type="InterPro" id="IPR043143">
    <property type="entry name" value="Mal/L-sulf/L-lact_DH-like_NADP"/>
</dbReference>
<organism evidence="4 5">
    <name type="scientific">Talaromyces marneffei (strain ATCC 18224 / CBS 334.59 / QM 7333)</name>
    <name type="common">Penicillium marneffei</name>
    <dbReference type="NCBI Taxonomy" id="441960"/>
    <lineage>
        <taxon>Eukaryota</taxon>
        <taxon>Fungi</taxon>
        <taxon>Dikarya</taxon>
        <taxon>Ascomycota</taxon>
        <taxon>Pezizomycotina</taxon>
        <taxon>Eurotiomycetes</taxon>
        <taxon>Eurotiomycetidae</taxon>
        <taxon>Eurotiales</taxon>
        <taxon>Trichocomaceae</taxon>
        <taxon>Talaromyces</taxon>
        <taxon>Talaromyces sect. Talaromyces</taxon>
    </lineage>
</organism>
<dbReference type="Gene3D" id="3.30.1370.60">
    <property type="entry name" value="Hypothetical oxidoreductase yiak, domain 2"/>
    <property type="match status" value="1"/>
</dbReference>
<feature type="chain" id="PRO_5002848262" description="Malate/L-lactate dehydrogenase" evidence="3">
    <location>
        <begin position="30"/>
        <end position="136"/>
    </location>
</feature>
<gene>
    <name evidence="4" type="ORF">PMAA_047100</name>
</gene>
<accession>B6QNX4</accession>
<dbReference type="STRING" id="441960.B6QNX4"/>
<keyword evidence="5" id="KW-1185">Reference proteome</keyword>
<sequence length="136" mass="14990">MLPIGGAKGSGLAMMMDIFGALLTASSFAGDVNDQYNNTRNPQGVGHWFMVFKPETFLDSRDELADRMDTLLGRVRPCEKVEGVDRIRVPGENATEMETRRRFEGIPFTAVELKNLNLLTKQSGSQVVLAENVAVN</sequence>
<dbReference type="OrthoDB" id="7881616at2759"/>
<dbReference type="SUPFAM" id="SSF89733">
    <property type="entry name" value="L-sulfolactate dehydrogenase-like"/>
    <property type="match status" value="1"/>
</dbReference>
<evidence type="ECO:0008006" key="6">
    <source>
        <dbReference type="Google" id="ProtNLM"/>
    </source>
</evidence>
<dbReference type="PANTHER" id="PTHR11091:SF0">
    <property type="entry name" value="MALATE DEHYDROGENASE"/>
    <property type="match status" value="1"/>
</dbReference>
<dbReference type="EMBL" id="DS995904">
    <property type="protein sequence ID" value="EEA20896.1"/>
    <property type="molecule type" value="Genomic_DNA"/>
</dbReference>